<dbReference type="RefSeq" id="WP_380971486.1">
    <property type="nucleotide sequence ID" value="NZ_JBHTEF010000001.1"/>
</dbReference>
<evidence type="ECO:0000313" key="3">
    <source>
        <dbReference type="Proteomes" id="UP001596527"/>
    </source>
</evidence>
<keyword evidence="1" id="KW-0812">Transmembrane</keyword>
<evidence type="ECO:0000256" key="1">
    <source>
        <dbReference type="SAM" id="Phobius"/>
    </source>
</evidence>
<sequence>MSASRRSPAQRRKRRLWRGILAGLASIAAVVAAGLPLYVFPPVSSPEPADVVFVIGPPDQWRLDWAQQLLAEGTAGALMISTPDPDAESLCAADEPNPVECARPDPFTTRGEARWLRSEMAARGWSRAIVITVTPHVSRTRVVFDRCIPSSVQVVGRSTGLNLAKWAYQYLYQTAGFIKVALNPGC</sequence>
<comment type="caution">
    <text evidence="2">The sequence shown here is derived from an EMBL/GenBank/DDBJ whole genome shotgun (WGS) entry which is preliminary data.</text>
</comment>
<gene>
    <name evidence="2" type="ORF">ACFQWG_01570</name>
</gene>
<evidence type="ECO:0008006" key="4">
    <source>
        <dbReference type="Google" id="ProtNLM"/>
    </source>
</evidence>
<dbReference type="EMBL" id="JBHTEF010000001">
    <property type="protein sequence ID" value="MFC7579915.1"/>
    <property type="molecule type" value="Genomic_DNA"/>
</dbReference>
<proteinExistence type="predicted"/>
<keyword evidence="1" id="KW-0472">Membrane</keyword>
<name>A0ABW2SJ96_9ACTO</name>
<keyword evidence="1" id="KW-1133">Transmembrane helix</keyword>
<evidence type="ECO:0000313" key="2">
    <source>
        <dbReference type="EMBL" id="MFC7579915.1"/>
    </source>
</evidence>
<accession>A0ABW2SJ96</accession>
<protein>
    <recommendedName>
        <fullName evidence="4">DUF218 domain-containing protein</fullName>
    </recommendedName>
</protein>
<keyword evidence="3" id="KW-1185">Reference proteome</keyword>
<dbReference type="Proteomes" id="UP001596527">
    <property type="component" value="Unassembled WGS sequence"/>
</dbReference>
<organism evidence="2 3">
    <name type="scientific">Schaalia naturae</name>
    <dbReference type="NCBI Taxonomy" id="635203"/>
    <lineage>
        <taxon>Bacteria</taxon>
        <taxon>Bacillati</taxon>
        <taxon>Actinomycetota</taxon>
        <taxon>Actinomycetes</taxon>
        <taxon>Actinomycetales</taxon>
        <taxon>Actinomycetaceae</taxon>
        <taxon>Schaalia</taxon>
    </lineage>
</organism>
<reference evidence="3" key="1">
    <citation type="journal article" date="2019" name="Int. J. Syst. Evol. Microbiol.">
        <title>The Global Catalogue of Microorganisms (GCM) 10K type strain sequencing project: providing services to taxonomists for standard genome sequencing and annotation.</title>
        <authorList>
            <consortium name="The Broad Institute Genomics Platform"/>
            <consortium name="The Broad Institute Genome Sequencing Center for Infectious Disease"/>
            <person name="Wu L."/>
            <person name="Ma J."/>
        </authorList>
    </citation>
    <scope>NUCLEOTIDE SEQUENCE [LARGE SCALE GENOMIC DNA]</scope>
    <source>
        <strain evidence="3">CCUG 56698</strain>
    </source>
</reference>
<feature type="transmembrane region" description="Helical" evidence="1">
    <location>
        <begin position="20"/>
        <end position="40"/>
    </location>
</feature>